<sequence length="403" mass="45644">MKALLYSPSRRTRRLRVALALVILIWSLVEVLHIKYTLVQQAHSDPGILGDEKLYIAGIHWNSEKILREAWIPAVVDLANAIGPENVFISIQESGSWDDTKGALLHLDQQLAANNISREIILDKTTHLDEISRPPTGEGWIETPIGKTELRRIPYLANLRNLVLQPLYDKESEGIIYDKILFLNDVVFTANDITKLLSTRGGNYAATCSLDFSKPPNFYDTFALRDSDGHGMLMQSWPYFRSRASRHALKTSQPAPVTSCWNGIVAMDASPFYQNSPLKFRGISDSLAKSHLEGSECCLIHTDNPLSRDKGVWLNPNVRVGYNIPAYLAVNPGDDVWLSAGSIFWGLWMNRMLRWFSTPWFKEYVVSSRVARWEEQGSGDREMGRVCLVNEMQVLTENGWAHR</sequence>
<gene>
    <name evidence="1" type="ORF">BDV23DRAFT_175558</name>
</gene>
<proteinExistence type="predicted"/>
<keyword evidence="1" id="KW-0808">Transferase</keyword>
<dbReference type="PANTHER" id="PTHR34144:SF7">
    <property type="entry name" value="EXPORT PROTEIN (CAP59), PUTATIVE (AFU_ORTHOLOGUE AFUA_7G05020)-RELATED"/>
    <property type="match status" value="1"/>
</dbReference>
<dbReference type="GO" id="GO:0016757">
    <property type="term" value="F:glycosyltransferase activity"/>
    <property type="evidence" value="ECO:0007669"/>
    <property type="project" value="UniProtKB-KW"/>
</dbReference>
<reference evidence="1" key="1">
    <citation type="submission" date="2019-04" db="EMBL/GenBank/DDBJ databases">
        <title>Friends and foes A comparative genomics studyof 23 Aspergillus species from section Flavi.</title>
        <authorList>
            <consortium name="DOE Joint Genome Institute"/>
            <person name="Kjaerbolling I."/>
            <person name="Vesth T."/>
            <person name="Frisvad J.C."/>
            <person name="Nybo J.L."/>
            <person name="Theobald S."/>
            <person name="Kildgaard S."/>
            <person name="Isbrandt T."/>
            <person name="Kuo A."/>
            <person name="Sato A."/>
            <person name="Lyhne E.K."/>
            <person name="Kogle M.E."/>
            <person name="Wiebenga A."/>
            <person name="Kun R.S."/>
            <person name="Lubbers R.J."/>
            <person name="Makela M.R."/>
            <person name="Barry K."/>
            <person name="Chovatia M."/>
            <person name="Clum A."/>
            <person name="Daum C."/>
            <person name="Haridas S."/>
            <person name="He G."/>
            <person name="LaButti K."/>
            <person name="Lipzen A."/>
            <person name="Mondo S."/>
            <person name="Riley R."/>
            <person name="Salamov A."/>
            <person name="Simmons B.A."/>
            <person name="Magnuson J.K."/>
            <person name="Henrissat B."/>
            <person name="Mortensen U.H."/>
            <person name="Larsen T.O."/>
            <person name="Devries R.P."/>
            <person name="Grigoriev I.V."/>
            <person name="Machida M."/>
            <person name="Baker S.E."/>
            <person name="Andersen M.R."/>
        </authorList>
    </citation>
    <scope>NUCLEOTIDE SEQUENCE [LARGE SCALE GENOMIC DNA]</scope>
    <source>
        <strain evidence="1">IBT 14317</strain>
    </source>
</reference>
<dbReference type="EMBL" id="ML735314">
    <property type="protein sequence ID" value="KAE8386301.1"/>
    <property type="molecule type" value="Genomic_DNA"/>
</dbReference>
<name>A0A5N7BWT7_PETAA</name>
<evidence type="ECO:0000313" key="1">
    <source>
        <dbReference type="EMBL" id="KAE8386301.1"/>
    </source>
</evidence>
<dbReference type="Proteomes" id="UP000326877">
    <property type="component" value="Unassembled WGS sequence"/>
</dbReference>
<organism evidence="1">
    <name type="scientific">Petromyces alliaceus</name>
    <name type="common">Aspergillus alliaceus</name>
    <dbReference type="NCBI Taxonomy" id="209559"/>
    <lineage>
        <taxon>Eukaryota</taxon>
        <taxon>Fungi</taxon>
        <taxon>Dikarya</taxon>
        <taxon>Ascomycota</taxon>
        <taxon>Pezizomycotina</taxon>
        <taxon>Eurotiomycetes</taxon>
        <taxon>Eurotiomycetidae</taxon>
        <taxon>Eurotiales</taxon>
        <taxon>Aspergillaceae</taxon>
        <taxon>Aspergillus</taxon>
        <taxon>Aspergillus subgen. Circumdati</taxon>
    </lineage>
</organism>
<dbReference type="PANTHER" id="PTHR34144">
    <property type="entry name" value="CHROMOSOME 8, WHOLE GENOME SHOTGUN SEQUENCE"/>
    <property type="match status" value="1"/>
</dbReference>
<dbReference type="InterPro" id="IPR021047">
    <property type="entry name" value="Mannosyltransferase_CMT1"/>
</dbReference>
<accession>A0A5N7BWT7</accession>
<dbReference type="OrthoDB" id="262547at2759"/>
<dbReference type="Pfam" id="PF11735">
    <property type="entry name" value="CAP59_mtransfer"/>
    <property type="match status" value="1"/>
</dbReference>
<protein>
    <submittedName>
        <fullName evidence="1">Cryptococcal mannosyltransferase 1-domain-containing protein</fullName>
    </submittedName>
</protein>
<dbReference type="AlphaFoldDB" id="A0A5N7BWT7"/>
<keyword evidence="1" id="KW-0328">Glycosyltransferase</keyword>